<protein>
    <submittedName>
        <fullName evidence="1">Uncharacterized protein</fullName>
    </submittedName>
</protein>
<name>A0A1C3RGW5_9PROT</name>
<dbReference type="AlphaFoldDB" id="A0A1C3RGW5"/>
<dbReference type="EMBL" id="FLYE01000013">
    <property type="protein sequence ID" value="SCA56543.1"/>
    <property type="molecule type" value="Genomic_DNA"/>
</dbReference>
<accession>A0A1C3RGW5</accession>
<gene>
    <name evidence="1" type="ORF">MTBPR1_200023</name>
</gene>
<keyword evidence="2" id="KW-1185">Reference proteome</keyword>
<reference evidence="1 2" key="1">
    <citation type="submission" date="2016-07" db="EMBL/GenBank/DDBJ databases">
        <authorList>
            <person name="Lefevre C.T."/>
        </authorList>
    </citation>
    <scope>NUCLEOTIDE SEQUENCE [LARGE SCALE GENOMIC DNA]</scope>
    <source>
        <strain evidence="1">PR1</strain>
    </source>
</reference>
<evidence type="ECO:0000313" key="1">
    <source>
        <dbReference type="EMBL" id="SCA56543.1"/>
    </source>
</evidence>
<organism evidence="1 2">
    <name type="scientific">Candidatus Terasakiella magnetica</name>
    <dbReference type="NCBI Taxonomy" id="1867952"/>
    <lineage>
        <taxon>Bacteria</taxon>
        <taxon>Pseudomonadati</taxon>
        <taxon>Pseudomonadota</taxon>
        <taxon>Alphaproteobacteria</taxon>
        <taxon>Rhodospirillales</taxon>
        <taxon>Terasakiellaceae</taxon>
        <taxon>Terasakiella</taxon>
    </lineage>
</organism>
<evidence type="ECO:0000313" key="2">
    <source>
        <dbReference type="Proteomes" id="UP000231658"/>
    </source>
</evidence>
<dbReference type="Proteomes" id="UP000231658">
    <property type="component" value="Unassembled WGS sequence"/>
</dbReference>
<dbReference type="RefSeq" id="WP_126465121.1">
    <property type="nucleotide sequence ID" value="NZ_FLYE01000013.1"/>
</dbReference>
<sequence>MTSQSERHKRFKRINEAVKAEYEEAYKDTETHYQDTDDEQLDRYRLFKDCFDFHAIRAGMMCPRARFSDLDQRIQREEAKREAANTEPTSDEIQRLKISLFEECFAEATGYLNDIEHTWTETIEQIFADEKKVRDLLKQVEEKEYAQEVQEFNILLQGKDYIDPYIQMKEAVESGQKISVDIDKWHMIQLGKATKTVDKIIEQRTDQGFMIAQLFWYMLRANMYHKDKQVPDTRSKYTDATVFQHYADGFLKDVTFPGCQEPRAINKNTLPIAKRKMWPSAHLWAALYGQHFDKSRALENDVDSFLKVIKKADALHKLAMKHDVYELIVPKSYIEEMVLTYEGIEGNPDDIEVDDFNSDEITHIEEYISTQSPKVTG</sequence>
<proteinExistence type="predicted"/>